<evidence type="ECO:0000313" key="3">
    <source>
        <dbReference type="Proteomes" id="UP000005435"/>
    </source>
</evidence>
<dbReference type="AlphaFoldDB" id="G8LVR7"/>
<feature type="chain" id="PRO_5003510842" evidence="1">
    <location>
        <begin position="22"/>
        <end position="90"/>
    </location>
</feature>
<organism evidence="2 3">
    <name type="scientific">Acetivibrio clariflavus (strain DSM 19732 / NBRC 101661 / EBR45)</name>
    <name type="common">Clostridium clariflavum</name>
    <dbReference type="NCBI Taxonomy" id="720554"/>
    <lineage>
        <taxon>Bacteria</taxon>
        <taxon>Bacillati</taxon>
        <taxon>Bacillota</taxon>
        <taxon>Clostridia</taxon>
        <taxon>Eubacteriales</taxon>
        <taxon>Oscillospiraceae</taxon>
        <taxon>Acetivibrio</taxon>
    </lineage>
</organism>
<keyword evidence="3" id="KW-1185">Reference proteome</keyword>
<protein>
    <submittedName>
        <fullName evidence="2">Uncharacterized protein</fullName>
    </submittedName>
</protein>
<dbReference type="HOGENOM" id="CLU_2435616_0_0_9"/>
<sequence length="90" mass="9798" precursor="true">MICLFVLLALSLVMTGCKVKAYGNKLECCGTATRYSDGKLEVSGCSYFTCTKQTGRWNKITGGYYFYTTDGLHSAVGQTSGDVMIIEVLD</sequence>
<reference evidence="3" key="1">
    <citation type="submission" date="2011-12" db="EMBL/GenBank/DDBJ databases">
        <title>Complete sequence of Clostridium clariflavum DSM 19732.</title>
        <authorList>
            <consortium name="US DOE Joint Genome Institute"/>
            <person name="Lucas S."/>
            <person name="Han J."/>
            <person name="Lapidus A."/>
            <person name="Cheng J.-F."/>
            <person name="Goodwin L."/>
            <person name="Pitluck S."/>
            <person name="Peters L."/>
            <person name="Teshima H."/>
            <person name="Detter J.C."/>
            <person name="Han C."/>
            <person name="Tapia R."/>
            <person name="Land M."/>
            <person name="Hauser L."/>
            <person name="Kyrpides N."/>
            <person name="Ivanova N."/>
            <person name="Pagani I."/>
            <person name="Kitzmiller T."/>
            <person name="Lynd L."/>
            <person name="Izquierdo J."/>
            <person name="Woyke T."/>
        </authorList>
    </citation>
    <scope>NUCLEOTIDE SEQUENCE [LARGE SCALE GENOMIC DNA]</scope>
    <source>
        <strain evidence="3">DSM 19732 / NBRC 101661 / EBR45</strain>
    </source>
</reference>
<dbReference type="Proteomes" id="UP000005435">
    <property type="component" value="Chromosome"/>
</dbReference>
<proteinExistence type="predicted"/>
<accession>G8LVR7</accession>
<feature type="signal peptide" evidence="1">
    <location>
        <begin position="1"/>
        <end position="21"/>
    </location>
</feature>
<keyword evidence="1" id="KW-0732">Signal</keyword>
<name>G8LVR7_ACECE</name>
<dbReference type="EMBL" id="CP003065">
    <property type="protein sequence ID" value="AEV69703.1"/>
    <property type="molecule type" value="Genomic_DNA"/>
</dbReference>
<gene>
    <name evidence="2" type="ordered locus">Clocl_3181</name>
</gene>
<dbReference type="KEGG" id="ccl:Clocl_3181"/>
<evidence type="ECO:0000256" key="1">
    <source>
        <dbReference type="SAM" id="SignalP"/>
    </source>
</evidence>
<dbReference type="STRING" id="720554.Clocl_3181"/>
<evidence type="ECO:0000313" key="2">
    <source>
        <dbReference type="EMBL" id="AEV69703.1"/>
    </source>
</evidence>
<reference evidence="2 3" key="2">
    <citation type="journal article" date="2012" name="Stand. Genomic Sci.">
        <title>Complete Genome Sequence of Clostridium clariflavum DSM 19732.</title>
        <authorList>
            <person name="Izquierdo J.A."/>
            <person name="Goodwin L."/>
            <person name="Davenport K.W."/>
            <person name="Teshima H."/>
            <person name="Bruce D."/>
            <person name="Detter C."/>
            <person name="Tapia R."/>
            <person name="Han S."/>
            <person name="Land M."/>
            <person name="Hauser L."/>
            <person name="Jeffries C.D."/>
            <person name="Han J."/>
            <person name="Pitluck S."/>
            <person name="Nolan M."/>
            <person name="Chen A."/>
            <person name="Huntemann M."/>
            <person name="Mavromatis K."/>
            <person name="Mikhailova N."/>
            <person name="Liolios K."/>
            <person name="Woyke T."/>
            <person name="Lynd L.R."/>
        </authorList>
    </citation>
    <scope>NUCLEOTIDE SEQUENCE [LARGE SCALE GENOMIC DNA]</scope>
    <source>
        <strain evidence="3">DSM 19732 / NBRC 101661 / EBR45</strain>
    </source>
</reference>